<organism evidence="3 4">
    <name type="scientific">Exophiala dermatitidis (strain ATCC 34100 / CBS 525.76 / NIH/UT8656)</name>
    <name type="common">Black yeast</name>
    <name type="synonym">Wangiella dermatitidis</name>
    <dbReference type="NCBI Taxonomy" id="858893"/>
    <lineage>
        <taxon>Eukaryota</taxon>
        <taxon>Fungi</taxon>
        <taxon>Dikarya</taxon>
        <taxon>Ascomycota</taxon>
        <taxon>Pezizomycotina</taxon>
        <taxon>Eurotiomycetes</taxon>
        <taxon>Chaetothyriomycetidae</taxon>
        <taxon>Chaetothyriales</taxon>
        <taxon>Herpotrichiellaceae</taxon>
        <taxon>Exophiala</taxon>
    </lineage>
</organism>
<dbReference type="Pfam" id="PF25438">
    <property type="entry name" value="DUF7896"/>
    <property type="match status" value="1"/>
</dbReference>
<feature type="region of interest" description="Disordered" evidence="1">
    <location>
        <begin position="512"/>
        <end position="534"/>
    </location>
</feature>
<accession>H6BSN2</accession>
<dbReference type="STRING" id="858893.H6BSN2"/>
<dbReference type="InterPro" id="IPR057218">
    <property type="entry name" value="DUF7896"/>
</dbReference>
<dbReference type="HOGENOM" id="CLU_474090_0_0_1"/>
<dbReference type="PANTHER" id="PTHR42031">
    <property type="entry name" value="KEY LIME PATHOGENICITY PROTEIN"/>
    <property type="match status" value="1"/>
</dbReference>
<dbReference type="VEuPathDB" id="FungiDB:HMPREF1120_01578"/>
<evidence type="ECO:0000259" key="2">
    <source>
        <dbReference type="Pfam" id="PF25438"/>
    </source>
</evidence>
<feature type="region of interest" description="Disordered" evidence="1">
    <location>
        <begin position="238"/>
        <end position="259"/>
    </location>
</feature>
<dbReference type="Proteomes" id="UP000007304">
    <property type="component" value="Unassembled WGS sequence"/>
</dbReference>
<feature type="compositionally biased region" description="Polar residues" evidence="1">
    <location>
        <begin position="142"/>
        <end position="153"/>
    </location>
</feature>
<evidence type="ECO:0000313" key="3">
    <source>
        <dbReference type="EMBL" id="EHY53384.1"/>
    </source>
</evidence>
<protein>
    <recommendedName>
        <fullName evidence="2">DUF7896 domain-containing protein</fullName>
    </recommendedName>
</protein>
<feature type="compositionally biased region" description="Low complexity" evidence="1">
    <location>
        <begin position="332"/>
        <end position="366"/>
    </location>
</feature>
<sequence>MDSSALIDVLRSCRAVYYQENQHLPAEERERGWGQYWETISNAIKSSPSTTHETTGFTLPQKRTASKAMVVGMEPASKRTDPSRSLASSAPGPSAPVLERHISAPVGPAGPRHQHHQPGRSPMRPSSSVPTRATIGPMPIPRQQNGQRQTSAAASYPHRYGRSSLNFIEEVQDMSPSDFLARSRAEDYQTAAAMPMSLSLTPPTTQARSEVLTSQLSQLTSPYVSAIESPEVYTPMTTATSNSSLMTGPTVMSEPMTRTNTNDVLCDGFGMFRMDSTPMMKVAKASDMLPSEFSRDSANATVPAPLFPFSSVGTELGYNNLSRFSFHDDDLPSSSSPCSFEMKNSPSTGSNASSVSVSSTSHLPSAARGPVQPEVPRTTSNTVSRPLAPKMERQKDAPSSGPADLPEPKLVAVQAEDGTVKHKAEITRAVRQQPPRKTTFCGFCNEQPQGFHGDHELRRHIERRHSKVRRVWICKDASPDGNFLSNCKQCRTGKAYGANYNAAAHLRRAHFNPCKNRRGGRGKKSEHRGGMGGGNYPSMDVLKNWMYEKIEMNLDGRLIVQNLPAESSTFPTAALDDMADCQPNDFDVSDFDFNGNMQVTQADMALGNFTTDSLAMNGAGGLHPNTYLSPSAPMNLAYDPSSFALSNDSTFPYHLTPP</sequence>
<dbReference type="OrthoDB" id="5377599at2759"/>
<feature type="region of interest" description="Disordered" evidence="1">
    <location>
        <begin position="329"/>
        <end position="408"/>
    </location>
</feature>
<dbReference type="eggNOG" id="ENOG502SNJU">
    <property type="taxonomic scope" value="Eukaryota"/>
</dbReference>
<dbReference type="GeneID" id="20306217"/>
<feature type="compositionally biased region" description="Polar residues" evidence="1">
    <location>
        <begin position="238"/>
        <end position="247"/>
    </location>
</feature>
<gene>
    <name evidence="3" type="ORF">HMPREF1120_01578</name>
</gene>
<reference evidence="3" key="1">
    <citation type="submission" date="2011-07" db="EMBL/GenBank/DDBJ databases">
        <title>The Genome Sequence of Exophiala (Wangiella) dermatitidis NIH/UT8656.</title>
        <authorList>
            <consortium name="The Broad Institute Genome Sequencing Platform"/>
            <person name="Cuomo C."/>
            <person name="Wang Z."/>
            <person name="Hunicke-Smith S."/>
            <person name="Szanislo P.J."/>
            <person name="Earl A."/>
            <person name="Young S.K."/>
            <person name="Zeng Q."/>
            <person name="Gargeya S."/>
            <person name="Fitzgerald M."/>
            <person name="Haas B."/>
            <person name="Abouelleil A."/>
            <person name="Alvarado L."/>
            <person name="Arachchi H.M."/>
            <person name="Berlin A."/>
            <person name="Brown A."/>
            <person name="Chapman S.B."/>
            <person name="Chen Z."/>
            <person name="Dunbar C."/>
            <person name="Freedman E."/>
            <person name="Gearin G."/>
            <person name="Gellesch M."/>
            <person name="Goldberg J."/>
            <person name="Griggs A."/>
            <person name="Gujja S."/>
            <person name="Heiman D."/>
            <person name="Howarth C."/>
            <person name="Larson L."/>
            <person name="Lui A."/>
            <person name="MacDonald P.J.P."/>
            <person name="Montmayeur A."/>
            <person name="Murphy C."/>
            <person name="Neiman D."/>
            <person name="Pearson M."/>
            <person name="Priest M."/>
            <person name="Roberts A."/>
            <person name="Saif S."/>
            <person name="Shea T."/>
            <person name="Shenoy N."/>
            <person name="Sisk P."/>
            <person name="Stolte C."/>
            <person name="Sykes S."/>
            <person name="Wortman J."/>
            <person name="Nusbaum C."/>
            <person name="Birren B."/>
        </authorList>
    </citation>
    <scope>NUCLEOTIDE SEQUENCE</scope>
    <source>
        <strain evidence="3">NIH/UT8656</strain>
    </source>
</reference>
<evidence type="ECO:0000256" key="1">
    <source>
        <dbReference type="SAM" id="MobiDB-lite"/>
    </source>
</evidence>
<name>H6BSN2_EXODN</name>
<evidence type="ECO:0000313" key="4">
    <source>
        <dbReference type="Proteomes" id="UP000007304"/>
    </source>
</evidence>
<proteinExistence type="predicted"/>
<dbReference type="InParanoid" id="H6BSN2"/>
<feature type="domain" description="DUF7896" evidence="2">
    <location>
        <begin position="469"/>
        <end position="548"/>
    </location>
</feature>
<feature type="region of interest" description="Disordered" evidence="1">
    <location>
        <begin position="73"/>
        <end position="157"/>
    </location>
</feature>
<keyword evidence="4" id="KW-1185">Reference proteome</keyword>
<dbReference type="EMBL" id="JH226131">
    <property type="protein sequence ID" value="EHY53384.1"/>
    <property type="molecule type" value="Genomic_DNA"/>
</dbReference>
<dbReference type="PANTHER" id="PTHR42031:SF1">
    <property type="entry name" value="KEY LIME PATHOGENICITY PROTEIN"/>
    <property type="match status" value="1"/>
</dbReference>
<dbReference type="RefSeq" id="XP_009153845.1">
    <property type="nucleotide sequence ID" value="XM_009155597.1"/>
</dbReference>
<dbReference type="AlphaFoldDB" id="H6BSN2"/>
<feature type="compositionally biased region" description="Low complexity" evidence="1">
    <location>
        <begin position="83"/>
        <end position="96"/>
    </location>
</feature>
<feature type="compositionally biased region" description="Basic residues" evidence="1">
    <location>
        <begin position="512"/>
        <end position="526"/>
    </location>
</feature>